<organism evidence="2 3">
    <name type="scientific">Pleurotus eryngii</name>
    <name type="common">Boletus of the steppes</name>
    <dbReference type="NCBI Taxonomy" id="5323"/>
    <lineage>
        <taxon>Eukaryota</taxon>
        <taxon>Fungi</taxon>
        <taxon>Dikarya</taxon>
        <taxon>Basidiomycota</taxon>
        <taxon>Agaricomycotina</taxon>
        <taxon>Agaricomycetes</taxon>
        <taxon>Agaricomycetidae</taxon>
        <taxon>Agaricales</taxon>
        <taxon>Pleurotineae</taxon>
        <taxon>Pleurotaceae</taxon>
        <taxon>Pleurotus</taxon>
    </lineage>
</organism>
<accession>A0A9P5ZWQ9</accession>
<sequence length="76" mass="8126">MYPRLNMKFFSTAILTLFVAVVAAQDGLDFGGQCGTIVGTKPCKAGLKCCYIGPDNGLCTFEGSKTFQGEDCLFES</sequence>
<reference evidence="2" key="1">
    <citation type="submission" date="2020-11" db="EMBL/GenBank/DDBJ databases">
        <authorList>
            <consortium name="DOE Joint Genome Institute"/>
            <person name="Ahrendt S."/>
            <person name="Riley R."/>
            <person name="Andreopoulos W."/>
            <person name="Labutti K."/>
            <person name="Pangilinan J."/>
            <person name="Ruiz-Duenas F.J."/>
            <person name="Barrasa J.M."/>
            <person name="Sanchez-Garcia M."/>
            <person name="Camarero S."/>
            <person name="Miyauchi S."/>
            <person name="Serrano A."/>
            <person name="Linde D."/>
            <person name="Babiker R."/>
            <person name="Drula E."/>
            <person name="Ayuso-Fernandez I."/>
            <person name="Pacheco R."/>
            <person name="Padilla G."/>
            <person name="Ferreira P."/>
            <person name="Barriuso J."/>
            <person name="Kellner H."/>
            <person name="Castanera R."/>
            <person name="Alfaro M."/>
            <person name="Ramirez L."/>
            <person name="Pisabarro A.G."/>
            <person name="Kuo A."/>
            <person name="Tritt A."/>
            <person name="Lipzen A."/>
            <person name="He G."/>
            <person name="Yan M."/>
            <person name="Ng V."/>
            <person name="Cullen D."/>
            <person name="Martin F."/>
            <person name="Rosso M.-N."/>
            <person name="Henrissat B."/>
            <person name="Hibbett D."/>
            <person name="Martinez A.T."/>
            <person name="Grigoriev I.V."/>
        </authorList>
    </citation>
    <scope>NUCLEOTIDE SEQUENCE</scope>
    <source>
        <strain evidence="2">ATCC 90797</strain>
    </source>
</reference>
<gene>
    <name evidence="2" type="ORF">BDN71DRAFT_1448200</name>
</gene>
<feature type="signal peptide" evidence="1">
    <location>
        <begin position="1"/>
        <end position="24"/>
    </location>
</feature>
<dbReference type="AlphaFoldDB" id="A0A9P5ZWQ9"/>
<name>A0A9P5ZWQ9_PLEER</name>
<dbReference type="EMBL" id="MU154566">
    <property type="protein sequence ID" value="KAF9495056.1"/>
    <property type="molecule type" value="Genomic_DNA"/>
</dbReference>
<evidence type="ECO:0000256" key="1">
    <source>
        <dbReference type="SAM" id="SignalP"/>
    </source>
</evidence>
<keyword evidence="1" id="KW-0732">Signal</keyword>
<feature type="chain" id="PRO_5040297615" evidence="1">
    <location>
        <begin position="25"/>
        <end position="76"/>
    </location>
</feature>
<proteinExistence type="predicted"/>
<dbReference type="OrthoDB" id="3054145at2759"/>
<dbReference type="Proteomes" id="UP000807025">
    <property type="component" value="Unassembled WGS sequence"/>
</dbReference>
<evidence type="ECO:0000313" key="2">
    <source>
        <dbReference type="EMBL" id="KAF9495056.1"/>
    </source>
</evidence>
<protein>
    <submittedName>
        <fullName evidence="2">Uncharacterized protein</fullName>
    </submittedName>
</protein>
<comment type="caution">
    <text evidence="2">The sequence shown here is derived from an EMBL/GenBank/DDBJ whole genome shotgun (WGS) entry which is preliminary data.</text>
</comment>
<keyword evidence="3" id="KW-1185">Reference proteome</keyword>
<evidence type="ECO:0000313" key="3">
    <source>
        <dbReference type="Proteomes" id="UP000807025"/>
    </source>
</evidence>